<feature type="binding site" evidence="3">
    <location>
        <position position="107"/>
    </location>
    <ligand>
        <name>Zn(2+)</name>
        <dbReference type="ChEBI" id="CHEBI:29105"/>
        <label>2</label>
    </ligand>
</feature>
<feature type="binding site" evidence="3">
    <location>
        <position position="142"/>
    </location>
    <ligand>
        <name>Zn(2+)</name>
        <dbReference type="ChEBI" id="CHEBI:29105"/>
        <label>2</label>
    </ligand>
</feature>
<dbReference type="OrthoDB" id="9808195at2"/>
<dbReference type="NCBIfam" id="TIGR01879">
    <property type="entry name" value="hydantase"/>
    <property type="match status" value="1"/>
</dbReference>
<comment type="similarity">
    <text evidence="1">Belongs to the peptidase M20 family.</text>
</comment>
<evidence type="ECO:0000313" key="4">
    <source>
        <dbReference type="EMBL" id="SAK54562.1"/>
    </source>
</evidence>
<dbReference type="NCBIfam" id="NF006769">
    <property type="entry name" value="PRK09290.1-3"/>
    <property type="match status" value="1"/>
</dbReference>
<dbReference type="AlphaFoldDB" id="A0A158A9P2"/>
<reference evidence="4" key="1">
    <citation type="submission" date="2016-01" db="EMBL/GenBank/DDBJ databases">
        <authorList>
            <person name="Peeters C."/>
        </authorList>
    </citation>
    <scope>NUCLEOTIDE SEQUENCE [LARGE SCALE GENOMIC DNA]</scope>
    <source>
        <strain evidence="4">LMG 29323</strain>
    </source>
</reference>
<dbReference type="CDD" id="cd03884">
    <property type="entry name" value="M20_bAS"/>
    <property type="match status" value="1"/>
</dbReference>
<feature type="binding site" evidence="3">
    <location>
        <position position="395"/>
    </location>
    <ligand>
        <name>Zn(2+)</name>
        <dbReference type="ChEBI" id="CHEBI:29105"/>
        <label>2</label>
    </ligand>
</feature>
<dbReference type="PIRSF" id="PIRSF001235">
    <property type="entry name" value="Amidase_carbamoylase"/>
    <property type="match status" value="1"/>
</dbReference>
<dbReference type="STRING" id="1777141.AWB80_01999"/>
<dbReference type="InterPro" id="IPR002933">
    <property type="entry name" value="Peptidase_M20"/>
</dbReference>
<dbReference type="SUPFAM" id="SSF55031">
    <property type="entry name" value="Bacterial exopeptidase dimerisation domain"/>
    <property type="match status" value="1"/>
</dbReference>
<evidence type="ECO:0000256" key="2">
    <source>
        <dbReference type="ARBA" id="ARBA00022801"/>
    </source>
</evidence>
<keyword evidence="2" id="KW-0378">Hydrolase</keyword>
<keyword evidence="5" id="KW-1185">Reference proteome</keyword>
<dbReference type="GO" id="GO:0016813">
    <property type="term" value="F:hydrolase activity, acting on carbon-nitrogen (but not peptide) bonds, in linear amidines"/>
    <property type="evidence" value="ECO:0007669"/>
    <property type="project" value="InterPro"/>
</dbReference>
<comment type="cofactor">
    <cofactor evidence="3">
        <name>Zn(2+)</name>
        <dbReference type="ChEBI" id="CHEBI:29105"/>
    </cofactor>
    <text evidence="3">Binds 2 Zn(2+) ions per subunit.</text>
</comment>
<sequence length="426" mass="45989">MNAVTDAIREAGLDTSIRVNGQRLWDSLMTMARIGATPKGGVCRLALTDLDKEGRDLIVSWAKEAGCTVSVDQMGNVFMRRAGRNLDALPVMTGSHADSQPTGGRFDGIYGVLGGLEVIRTLNDRGIETEHPIEVVIWTNEEGSRFAPAMVASGVFAGVFSLDYGLSRKDVDGKTIGEELKRIGYAGDLPCGGRKLHAAFELHIEQGPILEAEDKTIGVVTDAQGQRWYEITLTGQEAHAGPTPMPRRKDALLGASRVVDLVNRIGLDHAPLACATVGMMQVHPNSRNVIPGRVFFTVDFRHPDDAVLARMDAALREGVERIAGAIGLSTEFEQIFYYEPVKFDAACVASVRAAAQRFGYSHRDMVSGAGHDACYLSQVAPTSMVFVPCVDGISHNEIEDASQEWIEAGANVLLHAMLERASEPAS</sequence>
<comment type="caution">
    <text evidence="4">The sequence shown here is derived from an EMBL/GenBank/DDBJ whole genome shotgun (WGS) entry which is preliminary data.</text>
</comment>
<dbReference type="NCBIfam" id="NF006771">
    <property type="entry name" value="PRK09290.1-5"/>
    <property type="match status" value="1"/>
</dbReference>
<evidence type="ECO:0000256" key="1">
    <source>
        <dbReference type="ARBA" id="ARBA00006153"/>
    </source>
</evidence>
<feature type="binding site" evidence="3">
    <location>
        <position position="107"/>
    </location>
    <ligand>
        <name>Zn(2+)</name>
        <dbReference type="ChEBI" id="CHEBI:29105"/>
        <label>1</label>
    </ligand>
</feature>
<protein>
    <submittedName>
        <fullName evidence="4">Allantoate amidohydrolase</fullName>
    </submittedName>
</protein>
<dbReference type="PANTHER" id="PTHR32494:SF5">
    <property type="entry name" value="ALLANTOATE AMIDOHYDROLASE"/>
    <property type="match status" value="1"/>
</dbReference>
<evidence type="ECO:0000313" key="5">
    <source>
        <dbReference type="Proteomes" id="UP000054911"/>
    </source>
</evidence>
<dbReference type="SUPFAM" id="SSF53187">
    <property type="entry name" value="Zn-dependent exopeptidases"/>
    <property type="match status" value="1"/>
</dbReference>
<dbReference type="Proteomes" id="UP000054911">
    <property type="component" value="Unassembled WGS sequence"/>
</dbReference>
<keyword evidence="3" id="KW-0862">Zinc</keyword>
<dbReference type="NCBIfam" id="NF009527">
    <property type="entry name" value="PRK12891.1"/>
    <property type="match status" value="1"/>
</dbReference>
<dbReference type="RefSeq" id="WP_061174505.1">
    <property type="nucleotide sequence ID" value="NZ_FCOE02000005.1"/>
</dbReference>
<dbReference type="Gene3D" id="3.30.70.360">
    <property type="match status" value="1"/>
</dbReference>
<dbReference type="Gene3D" id="3.40.630.10">
    <property type="entry name" value="Zn peptidases"/>
    <property type="match status" value="1"/>
</dbReference>
<feature type="binding site" evidence="3">
    <location>
        <position position="203"/>
    </location>
    <ligand>
        <name>Zn(2+)</name>
        <dbReference type="ChEBI" id="CHEBI:29105"/>
        <label>1</label>
    </ligand>
</feature>
<evidence type="ECO:0000256" key="3">
    <source>
        <dbReference type="PIRSR" id="PIRSR001235-1"/>
    </source>
</evidence>
<dbReference type="GO" id="GO:0046872">
    <property type="term" value="F:metal ion binding"/>
    <property type="evidence" value="ECO:0007669"/>
    <property type="project" value="UniProtKB-KW"/>
</dbReference>
<accession>A0A158A9P2</accession>
<dbReference type="EMBL" id="FCOE02000005">
    <property type="protein sequence ID" value="SAK54562.1"/>
    <property type="molecule type" value="Genomic_DNA"/>
</dbReference>
<keyword evidence="3" id="KW-0479">Metal-binding</keyword>
<dbReference type="InterPro" id="IPR010158">
    <property type="entry name" value="Amidase_Cbmase"/>
</dbReference>
<name>A0A158A9P2_9BURK</name>
<organism evidence="4 5">
    <name type="scientific">Caballeronia pedi</name>
    <dbReference type="NCBI Taxonomy" id="1777141"/>
    <lineage>
        <taxon>Bacteria</taxon>
        <taxon>Pseudomonadati</taxon>
        <taxon>Pseudomonadota</taxon>
        <taxon>Betaproteobacteria</taxon>
        <taxon>Burkholderiales</taxon>
        <taxon>Burkholderiaceae</taxon>
        <taxon>Caballeronia</taxon>
    </lineage>
</organism>
<dbReference type="PANTHER" id="PTHR32494">
    <property type="entry name" value="ALLANTOATE DEIMINASE-RELATED"/>
    <property type="match status" value="1"/>
</dbReference>
<dbReference type="Pfam" id="PF01546">
    <property type="entry name" value="Peptidase_M20"/>
    <property type="match status" value="1"/>
</dbReference>
<proteinExistence type="inferred from homology"/>
<dbReference type="InterPro" id="IPR036264">
    <property type="entry name" value="Bact_exopeptidase_dim_dom"/>
</dbReference>
<gene>
    <name evidence="4" type="ORF">AWB80_01999</name>
</gene>
<feature type="binding site" evidence="3">
    <location>
        <position position="96"/>
    </location>
    <ligand>
        <name>Zn(2+)</name>
        <dbReference type="ChEBI" id="CHEBI:29105"/>
        <label>1</label>
    </ligand>
</feature>